<evidence type="ECO:0000259" key="1">
    <source>
        <dbReference type="Pfam" id="PF23055"/>
    </source>
</evidence>
<evidence type="ECO:0000313" key="3">
    <source>
        <dbReference type="Proteomes" id="UP000792457"/>
    </source>
</evidence>
<organism evidence="2 3">
    <name type="scientific">Ladona fulva</name>
    <name type="common">Scarce chaser dragonfly</name>
    <name type="synonym">Libellula fulva</name>
    <dbReference type="NCBI Taxonomy" id="123851"/>
    <lineage>
        <taxon>Eukaryota</taxon>
        <taxon>Metazoa</taxon>
        <taxon>Ecdysozoa</taxon>
        <taxon>Arthropoda</taxon>
        <taxon>Hexapoda</taxon>
        <taxon>Insecta</taxon>
        <taxon>Pterygota</taxon>
        <taxon>Palaeoptera</taxon>
        <taxon>Odonata</taxon>
        <taxon>Epiprocta</taxon>
        <taxon>Anisoptera</taxon>
        <taxon>Libelluloidea</taxon>
        <taxon>Libellulidae</taxon>
        <taxon>Ladona</taxon>
    </lineage>
</organism>
<dbReference type="AlphaFoldDB" id="A0A8K0JZQ8"/>
<comment type="caution">
    <text evidence="2">The sequence shown here is derived from an EMBL/GenBank/DDBJ whole genome shotgun (WGS) entry which is preliminary data.</text>
</comment>
<dbReference type="InterPro" id="IPR055469">
    <property type="entry name" value="DUF7041"/>
</dbReference>
<dbReference type="EMBL" id="KZ308230">
    <property type="protein sequence ID" value="KAG8225236.1"/>
    <property type="molecule type" value="Genomic_DNA"/>
</dbReference>
<keyword evidence="3" id="KW-1185">Reference proteome</keyword>
<evidence type="ECO:0000313" key="2">
    <source>
        <dbReference type="EMBL" id="KAG8225236.1"/>
    </source>
</evidence>
<dbReference type="Proteomes" id="UP000792457">
    <property type="component" value="Unassembled WGS sequence"/>
</dbReference>
<reference evidence="2" key="2">
    <citation type="submission" date="2017-10" db="EMBL/GenBank/DDBJ databases">
        <title>Ladona fulva Genome sequencing and assembly.</title>
        <authorList>
            <person name="Murali S."/>
            <person name="Richards S."/>
            <person name="Bandaranaike D."/>
            <person name="Bellair M."/>
            <person name="Blankenburg K."/>
            <person name="Chao H."/>
            <person name="Dinh H."/>
            <person name="Doddapaneni H."/>
            <person name="Dugan-Rocha S."/>
            <person name="Elkadiri S."/>
            <person name="Gnanaolivu R."/>
            <person name="Hernandez B."/>
            <person name="Skinner E."/>
            <person name="Javaid M."/>
            <person name="Lee S."/>
            <person name="Li M."/>
            <person name="Ming W."/>
            <person name="Munidasa M."/>
            <person name="Muniz J."/>
            <person name="Nguyen L."/>
            <person name="Hughes D."/>
            <person name="Osuji N."/>
            <person name="Pu L.-L."/>
            <person name="Puazo M."/>
            <person name="Qu C."/>
            <person name="Quiroz J."/>
            <person name="Raj R."/>
            <person name="Weissenberger G."/>
            <person name="Xin Y."/>
            <person name="Zou X."/>
            <person name="Han Y."/>
            <person name="Worley K."/>
            <person name="Muzny D."/>
            <person name="Gibbs R."/>
        </authorList>
    </citation>
    <scope>NUCLEOTIDE SEQUENCE</scope>
    <source>
        <strain evidence="2">Sampled in the wild</strain>
    </source>
</reference>
<name>A0A8K0JZQ8_LADFU</name>
<reference evidence="2" key="1">
    <citation type="submission" date="2013-04" db="EMBL/GenBank/DDBJ databases">
        <authorList>
            <person name="Qu J."/>
            <person name="Murali S.C."/>
            <person name="Bandaranaike D."/>
            <person name="Bellair M."/>
            <person name="Blankenburg K."/>
            <person name="Chao H."/>
            <person name="Dinh H."/>
            <person name="Doddapaneni H."/>
            <person name="Downs B."/>
            <person name="Dugan-Rocha S."/>
            <person name="Elkadiri S."/>
            <person name="Gnanaolivu R.D."/>
            <person name="Hernandez B."/>
            <person name="Javaid M."/>
            <person name="Jayaseelan J.C."/>
            <person name="Lee S."/>
            <person name="Li M."/>
            <person name="Ming W."/>
            <person name="Munidasa M."/>
            <person name="Muniz J."/>
            <person name="Nguyen L."/>
            <person name="Ongeri F."/>
            <person name="Osuji N."/>
            <person name="Pu L.-L."/>
            <person name="Puazo M."/>
            <person name="Qu C."/>
            <person name="Quiroz J."/>
            <person name="Raj R."/>
            <person name="Weissenberger G."/>
            <person name="Xin Y."/>
            <person name="Zou X."/>
            <person name="Han Y."/>
            <person name="Richards S."/>
            <person name="Worley K."/>
            <person name="Muzny D."/>
            <person name="Gibbs R."/>
        </authorList>
    </citation>
    <scope>NUCLEOTIDE SEQUENCE</scope>
    <source>
        <strain evidence="2">Sampled in the wild</strain>
    </source>
</reference>
<feature type="domain" description="DUF7041" evidence="1">
    <location>
        <begin position="19"/>
        <end position="58"/>
    </location>
</feature>
<protein>
    <recommendedName>
        <fullName evidence="1">DUF7041 domain-containing protein</fullName>
    </recommendedName>
</protein>
<dbReference type="OrthoDB" id="8122554at2759"/>
<proteinExistence type="predicted"/>
<dbReference type="Pfam" id="PF23055">
    <property type="entry name" value="DUF7041"/>
    <property type="match status" value="1"/>
</dbReference>
<gene>
    <name evidence="2" type="ORF">J437_LFUL009806</name>
</gene>
<sequence length="134" mass="15176">MTDVSSEGSAVAKISFSAPAFWPERVELWFSYLEVQFELSGITNDRSKFNHVVAAVEEVKGVPLSGLLACCRTVDDRRPRNMALGARRLQWPPQPLPALRNKCKIPFNRGHNYDNFPSKFDLVKDSDYSSDTRL</sequence>
<accession>A0A8K0JZQ8</accession>